<dbReference type="Proteomes" id="UP000326780">
    <property type="component" value="Chromosome"/>
</dbReference>
<keyword evidence="2" id="KW-0238">DNA-binding</keyword>
<dbReference type="PANTHER" id="PTHR46796">
    <property type="entry name" value="HTH-TYPE TRANSCRIPTIONAL ACTIVATOR RHAS-RELATED"/>
    <property type="match status" value="1"/>
</dbReference>
<dbReference type="InterPro" id="IPR020449">
    <property type="entry name" value="Tscrpt_reg_AraC-type_HTH"/>
</dbReference>
<dbReference type="InterPro" id="IPR018060">
    <property type="entry name" value="HTH_AraC"/>
</dbReference>
<evidence type="ECO:0000256" key="1">
    <source>
        <dbReference type="ARBA" id="ARBA00023015"/>
    </source>
</evidence>
<keyword evidence="1" id="KW-0805">Transcription regulation</keyword>
<evidence type="ECO:0000313" key="6">
    <source>
        <dbReference type="Proteomes" id="UP000326780"/>
    </source>
</evidence>
<protein>
    <submittedName>
        <fullName evidence="5">Helix-turn-helix domain-containing protein</fullName>
    </submittedName>
</protein>
<evidence type="ECO:0000256" key="2">
    <source>
        <dbReference type="ARBA" id="ARBA00023125"/>
    </source>
</evidence>
<keyword evidence="3" id="KW-0804">Transcription</keyword>
<dbReference type="InterPro" id="IPR050204">
    <property type="entry name" value="AraC_XylS_family_regulators"/>
</dbReference>
<organism evidence="5 6">
    <name type="scientific">Variovorax paradoxus</name>
    <dbReference type="NCBI Taxonomy" id="34073"/>
    <lineage>
        <taxon>Bacteria</taxon>
        <taxon>Pseudomonadati</taxon>
        <taxon>Pseudomonadota</taxon>
        <taxon>Betaproteobacteria</taxon>
        <taxon>Burkholderiales</taxon>
        <taxon>Comamonadaceae</taxon>
        <taxon>Variovorax</taxon>
    </lineage>
</organism>
<reference evidence="5 6" key="1">
    <citation type="submission" date="2019-10" db="EMBL/GenBank/DDBJ databases">
        <title>Complete genome sequence of Variovorax paradoxus 5C-2.</title>
        <authorList>
            <person name="Gogoleva N.E."/>
            <person name="Balkin A.S."/>
        </authorList>
    </citation>
    <scope>NUCLEOTIDE SEQUENCE [LARGE SCALE GENOMIC DNA]</scope>
    <source>
        <strain evidence="5 6">5C-2</strain>
    </source>
</reference>
<dbReference type="InterPro" id="IPR035418">
    <property type="entry name" value="AraC-bd_2"/>
</dbReference>
<feature type="domain" description="HTH araC/xylS-type" evidence="4">
    <location>
        <begin position="348"/>
        <end position="451"/>
    </location>
</feature>
<proteinExistence type="predicted"/>
<dbReference type="PROSITE" id="PS01124">
    <property type="entry name" value="HTH_ARAC_FAMILY_2"/>
    <property type="match status" value="1"/>
</dbReference>
<accession>A0A5Q0MA97</accession>
<evidence type="ECO:0000256" key="3">
    <source>
        <dbReference type="ARBA" id="ARBA00023163"/>
    </source>
</evidence>
<dbReference type="PANTHER" id="PTHR46796:SF6">
    <property type="entry name" value="ARAC SUBFAMILY"/>
    <property type="match status" value="1"/>
</dbReference>
<dbReference type="PRINTS" id="PR00032">
    <property type="entry name" value="HTHARAC"/>
</dbReference>
<evidence type="ECO:0000313" key="5">
    <source>
        <dbReference type="EMBL" id="QFZ86028.1"/>
    </source>
</evidence>
<dbReference type="GO" id="GO:0003700">
    <property type="term" value="F:DNA-binding transcription factor activity"/>
    <property type="evidence" value="ECO:0007669"/>
    <property type="project" value="InterPro"/>
</dbReference>
<sequence>MTFDSNECYESRPSLTFAFAARMCRDSHSDAIARQTPRPKGETGPDRCADSALGAARERGASAACAGWCAAPSPRTPGLLSLLSFVKIIRGPRGPVRKKNLGVPVRDPRLLALRRAAWRKASRMSETDSRVQRVHTGMVSRKDGFAFWADEIGPHVGSLDSTHRTDFQQELTIVDTAGLAFMRVHGSGASIARTGPSQMLGAEVYPYHLLIKLEGGLAISEQRGRVELGTGDMVLIDSWQPLRLRSTEVTNSWTLGLPEAVVNRWLPHADQSTDLRLAAGKGWAGMLSGYLRALNVEHLCSIRSPAERQLLGEHLMSMLSFALEQNGLAARPGALGERVSPRDGDLHARMRRWIRDHHADTGIDAQKLAASFNVSVRYVHKVFAKAGRGMTFLETLQGDRLDAAARMLRSPEGARKFVAQVAYDCGFADPAYFGLVFRKKYGCTPRAFALQRELAGAGKALLAH</sequence>
<dbReference type="GO" id="GO:0043565">
    <property type="term" value="F:sequence-specific DNA binding"/>
    <property type="evidence" value="ECO:0007669"/>
    <property type="project" value="InterPro"/>
</dbReference>
<dbReference type="EMBL" id="CP045644">
    <property type="protein sequence ID" value="QFZ86028.1"/>
    <property type="molecule type" value="Genomic_DNA"/>
</dbReference>
<dbReference type="SUPFAM" id="SSF46689">
    <property type="entry name" value="Homeodomain-like"/>
    <property type="match status" value="1"/>
</dbReference>
<dbReference type="PROSITE" id="PS00041">
    <property type="entry name" value="HTH_ARAC_FAMILY_1"/>
    <property type="match status" value="1"/>
</dbReference>
<dbReference type="Gene3D" id="1.10.10.60">
    <property type="entry name" value="Homeodomain-like"/>
    <property type="match status" value="1"/>
</dbReference>
<dbReference type="AlphaFoldDB" id="A0A5Q0MA97"/>
<dbReference type="Pfam" id="PF12833">
    <property type="entry name" value="HTH_18"/>
    <property type="match status" value="1"/>
</dbReference>
<evidence type="ECO:0000259" key="4">
    <source>
        <dbReference type="PROSITE" id="PS01124"/>
    </source>
</evidence>
<dbReference type="InterPro" id="IPR018062">
    <property type="entry name" value="HTH_AraC-typ_CS"/>
</dbReference>
<gene>
    <name evidence="5" type="ORF">GFK26_26320</name>
</gene>
<dbReference type="SMART" id="SM00342">
    <property type="entry name" value="HTH_ARAC"/>
    <property type="match status" value="1"/>
</dbReference>
<name>A0A5Q0MA97_VARPD</name>
<dbReference type="InterPro" id="IPR009057">
    <property type="entry name" value="Homeodomain-like_sf"/>
</dbReference>
<dbReference type="Pfam" id="PF14525">
    <property type="entry name" value="AraC_binding_2"/>
    <property type="match status" value="1"/>
</dbReference>